<protein>
    <submittedName>
        <fullName evidence="2">Uncharacterized protein</fullName>
    </submittedName>
</protein>
<feature type="transmembrane region" description="Helical" evidence="1">
    <location>
        <begin position="24"/>
        <end position="46"/>
    </location>
</feature>
<dbReference type="SUPFAM" id="SSF53474">
    <property type="entry name" value="alpha/beta-Hydrolases"/>
    <property type="match status" value="1"/>
</dbReference>
<dbReference type="EMBL" id="BMHP01000003">
    <property type="protein sequence ID" value="GGD85166.1"/>
    <property type="molecule type" value="Genomic_DNA"/>
</dbReference>
<organism evidence="2 3">
    <name type="scientific">Paenibacillus nasutitermitis</name>
    <dbReference type="NCBI Taxonomy" id="1652958"/>
    <lineage>
        <taxon>Bacteria</taxon>
        <taxon>Bacillati</taxon>
        <taxon>Bacillota</taxon>
        <taxon>Bacilli</taxon>
        <taxon>Bacillales</taxon>
        <taxon>Paenibacillaceae</taxon>
        <taxon>Paenibacillus</taxon>
    </lineage>
</organism>
<keyword evidence="1" id="KW-1133">Transmembrane helix</keyword>
<reference evidence="2" key="2">
    <citation type="submission" date="2020-09" db="EMBL/GenBank/DDBJ databases">
        <authorList>
            <person name="Sun Q."/>
            <person name="Zhou Y."/>
        </authorList>
    </citation>
    <scope>NUCLEOTIDE SEQUENCE</scope>
    <source>
        <strain evidence="2">CGMCC 1.15178</strain>
    </source>
</reference>
<dbReference type="Gene3D" id="3.40.50.1820">
    <property type="entry name" value="alpha/beta hydrolase"/>
    <property type="match status" value="1"/>
</dbReference>
<dbReference type="PANTHER" id="PTHR12277">
    <property type="entry name" value="ALPHA/BETA HYDROLASE DOMAIN-CONTAINING PROTEIN"/>
    <property type="match status" value="1"/>
</dbReference>
<accession>A0A916ZBT6</accession>
<keyword evidence="1" id="KW-0812">Transmembrane</keyword>
<gene>
    <name evidence="2" type="ORF">GCM10010911_49460</name>
</gene>
<comment type="caution">
    <text evidence="2">The sequence shown here is derived from an EMBL/GenBank/DDBJ whole genome shotgun (WGS) entry which is preliminary data.</text>
</comment>
<dbReference type="InterPro" id="IPR029058">
    <property type="entry name" value="AB_hydrolase_fold"/>
</dbReference>
<keyword evidence="1" id="KW-0472">Membrane</keyword>
<dbReference type="AlphaFoldDB" id="A0A916ZBT6"/>
<evidence type="ECO:0000256" key="1">
    <source>
        <dbReference type="SAM" id="Phobius"/>
    </source>
</evidence>
<sequence>MEVMQFQVDRPVRPKWTQKFKIKLLIRIAIIAVILLAAMMSLGLWFSSNMLLSPSFKGVTKDFSRCLPETERYFGKSCGNLRQTKEYSFQEVKFFSVNGYDLPGWLITTADNGGTPSKRAIMLVHAGGSDRREETKYIGMYHRLGMDVLTFDLSCHGEAPCITRGLSFGERESADVLSAYHYLKDKYEKVYAMGSSVGAASILIALPGMPDLASVIAENPYTSFERLIKDAPESKSLPEWAVNNLIQLTKIRGKFDGHRSPENSLKLSSSVPIFFIHSKADQNTPYTQTEYLAGVYTGPKTLWEPEQGEHAAIWDTNRTEYEKRIEDYLKR</sequence>
<dbReference type="Proteomes" id="UP000612456">
    <property type="component" value="Unassembled WGS sequence"/>
</dbReference>
<dbReference type="RefSeq" id="WP_229750501.1">
    <property type="nucleotide sequence ID" value="NZ_BMHP01000003.1"/>
</dbReference>
<proteinExistence type="predicted"/>
<name>A0A916ZBT6_9BACL</name>
<reference evidence="2" key="1">
    <citation type="journal article" date="2014" name="Int. J. Syst. Evol. Microbiol.">
        <title>Complete genome sequence of Corynebacterium casei LMG S-19264T (=DSM 44701T), isolated from a smear-ripened cheese.</title>
        <authorList>
            <consortium name="US DOE Joint Genome Institute (JGI-PGF)"/>
            <person name="Walter F."/>
            <person name="Albersmeier A."/>
            <person name="Kalinowski J."/>
            <person name="Ruckert C."/>
        </authorList>
    </citation>
    <scope>NUCLEOTIDE SEQUENCE</scope>
    <source>
        <strain evidence="2">CGMCC 1.15178</strain>
    </source>
</reference>
<evidence type="ECO:0000313" key="3">
    <source>
        <dbReference type="Proteomes" id="UP000612456"/>
    </source>
</evidence>
<dbReference type="PANTHER" id="PTHR12277:SF81">
    <property type="entry name" value="PROTEIN ABHD13"/>
    <property type="match status" value="1"/>
</dbReference>
<keyword evidence="3" id="KW-1185">Reference proteome</keyword>
<evidence type="ECO:0000313" key="2">
    <source>
        <dbReference type="EMBL" id="GGD85166.1"/>
    </source>
</evidence>